<evidence type="ECO:0000256" key="2">
    <source>
        <dbReference type="ARBA" id="ARBA00022448"/>
    </source>
</evidence>
<keyword evidence="9" id="KW-1185">Reference proteome</keyword>
<evidence type="ECO:0000256" key="5">
    <source>
        <dbReference type="ARBA" id="ARBA00023136"/>
    </source>
</evidence>
<dbReference type="SUPFAM" id="SSF103473">
    <property type="entry name" value="MFS general substrate transporter"/>
    <property type="match status" value="1"/>
</dbReference>
<dbReference type="GO" id="GO:0022857">
    <property type="term" value="F:transmembrane transporter activity"/>
    <property type="evidence" value="ECO:0007669"/>
    <property type="project" value="InterPro"/>
</dbReference>
<gene>
    <name evidence="8" type="ORF">NA57DRAFT_41506</name>
</gene>
<feature type="transmembrane region" description="Helical" evidence="6">
    <location>
        <begin position="413"/>
        <end position="434"/>
    </location>
</feature>
<dbReference type="PANTHER" id="PTHR43791:SF54">
    <property type="entry name" value="MAJOR FACILITATOR SUPERFAMILY (MFS) PROFILE DOMAIN-CONTAINING PROTEIN-RELATED"/>
    <property type="match status" value="1"/>
</dbReference>
<name>A0A9P4IAF0_9PEZI</name>
<dbReference type="EMBL" id="ML978128">
    <property type="protein sequence ID" value="KAF2097064.1"/>
    <property type="molecule type" value="Genomic_DNA"/>
</dbReference>
<dbReference type="GO" id="GO:0016020">
    <property type="term" value="C:membrane"/>
    <property type="evidence" value="ECO:0007669"/>
    <property type="project" value="UniProtKB-SubCell"/>
</dbReference>
<dbReference type="FunFam" id="1.20.1250.20:FF:000013">
    <property type="entry name" value="MFS general substrate transporter"/>
    <property type="match status" value="1"/>
</dbReference>
<feature type="transmembrane region" description="Helical" evidence="6">
    <location>
        <begin position="379"/>
        <end position="401"/>
    </location>
</feature>
<accession>A0A9P4IAF0</accession>
<sequence length="506" mass="57157">MSDKEIAEKPALEQTEFAESKPLVAPERAEYEALCEKFDEQRRKKLLRKIDLRLMPILTLLYLVSYMDRTNIGNARLLGLETDLGLSPQQYNWALTIFFFPYSFFEVPANLMLKFLRPSLWLSLIMLFWGITMMCMGWTQNYAGILAARFFLGVAEAGLFPGATYITTTWYRKNELQVRVAAFYCAASLAGSFSGLLAYGIGFMDGIRGYHGWRWIFILEGLLTICVATASYFLISDTPQEVKWLTDEEKRYYVKQAFTDSKCYVSISNYSFRVSRIIPRELTSHAQLGAFMFFVVACGTYAISFSLPTVINQLGYTAANAQLLTIPVYVYACIITLVNALSADHFMIRFPHVVVPLCSSLTGFVIALTVSPIEKPGVVYFSMFLIAGGLFPNTPAFVAWLSNNLAGQWKRAAGMALEFTIGNCLGGVIGSNIFLAREKPFYRTAYIFEISITCAGMVTAVLQAFLLWRTNTKRVEQVRKAEEEGRDLDAEFKDEGDKNPYFKYTL</sequence>
<dbReference type="Pfam" id="PF07690">
    <property type="entry name" value="MFS_1"/>
    <property type="match status" value="1"/>
</dbReference>
<feature type="transmembrane region" description="Helical" evidence="6">
    <location>
        <begin position="446"/>
        <end position="468"/>
    </location>
</feature>
<keyword evidence="2" id="KW-0813">Transport</keyword>
<evidence type="ECO:0000256" key="6">
    <source>
        <dbReference type="SAM" id="Phobius"/>
    </source>
</evidence>
<proteinExistence type="predicted"/>
<protein>
    <submittedName>
        <fullName evidence="8">MFS general substrate transporter</fullName>
    </submittedName>
</protein>
<comment type="subcellular location">
    <subcellularLocation>
        <location evidence="1">Membrane</location>
        <topology evidence="1">Multi-pass membrane protein</topology>
    </subcellularLocation>
</comment>
<feature type="transmembrane region" description="Helical" evidence="6">
    <location>
        <begin position="180"/>
        <end position="201"/>
    </location>
</feature>
<keyword evidence="3 6" id="KW-0812">Transmembrane</keyword>
<keyword evidence="4 6" id="KW-1133">Transmembrane helix</keyword>
<feature type="transmembrane region" description="Helical" evidence="6">
    <location>
        <begin position="323"/>
        <end position="341"/>
    </location>
</feature>
<evidence type="ECO:0000313" key="8">
    <source>
        <dbReference type="EMBL" id="KAF2097064.1"/>
    </source>
</evidence>
<feature type="transmembrane region" description="Helical" evidence="6">
    <location>
        <begin position="120"/>
        <end position="139"/>
    </location>
</feature>
<dbReference type="Gene3D" id="1.20.1250.20">
    <property type="entry name" value="MFS general substrate transporter like domains"/>
    <property type="match status" value="2"/>
</dbReference>
<feature type="transmembrane region" description="Helical" evidence="6">
    <location>
        <begin position="213"/>
        <end position="235"/>
    </location>
</feature>
<feature type="transmembrane region" description="Helical" evidence="6">
    <location>
        <begin position="93"/>
        <end position="113"/>
    </location>
</feature>
<dbReference type="InterPro" id="IPR036259">
    <property type="entry name" value="MFS_trans_sf"/>
</dbReference>
<dbReference type="PANTHER" id="PTHR43791">
    <property type="entry name" value="PERMEASE-RELATED"/>
    <property type="match status" value="1"/>
</dbReference>
<feature type="transmembrane region" description="Helical" evidence="6">
    <location>
        <begin position="145"/>
        <end position="168"/>
    </location>
</feature>
<comment type="caution">
    <text evidence="8">The sequence shown here is derived from an EMBL/GenBank/DDBJ whole genome shotgun (WGS) entry which is preliminary data.</text>
</comment>
<dbReference type="Proteomes" id="UP000799772">
    <property type="component" value="Unassembled WGS sequence"/>
</dbReference>
<feature type="domain" description="Major facilitator superfamily (MFS) profile" evidence="7">
    <location>
        <begin position="54"/>
        <end position="471"/>
    </location>
</feature>
<dbReference type="InterPro" id="IPR011701">
    <property type="entry name" value="MFS"/>
</dbReference>
<evidence type="ECO:0000256" key="1">
    <source>
        <dbReference type="ARBA" id="ARBA00004141"/>
    </source>
</evidence>
<evidence type="ECO:0000256" key="3">
    <source>
        <dbReference type="ARBA" id="ARBA00022692"/>
    </source>
</evidence>
<dbReference type="OrthoDB" id="2962993at2759"/>
<feature type="transmembrane region" description="Helical" evidence="6">
    <location>
        <begin position="50"/>
        <end position="67"/>
    </location>
</feature>
<feature type="transmembrane region" description="Helical" evidence="6">
    <location>
        <begin position="288"/>
        <end position="311"/>
    </location>
</feature>
<feature type="transmembrane region" description="Helical" evidence="6">
    <location>
        <begin position="353"/>
        <end position="373"/>
    </location>
</feature>
<dbReference type="AlphaFoldDB" id="A0A9P4IAF0"/>
<dbReference type="PROSITE" id="PS50850">
    <property type="entry name" value="MFS"/>
    <property type="match status" value="1"/>
</dbReference>
<evidence type="ECO:0000259" key="7">
    <source>
        <dbReference type="PROSITE" id="PS50850"/>
    </source>
</evidence>
<dbReference type="InterPro" id="IPR020846">
    <property type="entry name" value="MFS_dom"/>
</dbReference>
<reference evidence="8" key="1">
    <citation type="journal article" date="2020" name="Stud. Mycol.">
        <title>101 Dothideomycetes genomes: a test case for predicting lifestyles and emergence of pathogens.</title>
        <authorList>
            <person name="Haridas S."/>
            <person name="Albert R."/>
            <person name="Binder M."/>
            <person name="Bloem J."/>
            <person name="Labutti K."/>
            <person name="Salamov A."/>
            <person name="Andreopoulos B."/>
            <person name="Baker S."/>
            <person name="Barry K."/>
            <person name="Bills G."/>
            <person name="Bluhm B."/>
            <person name="Cannon C."/>
            <person name="Castanera R."/>
            <person name="Culley D."/>
            <person name="Daum C."/>
            <person name="Ezra D."/>
            <person name="Gonzalez J."/>
            <person name="Henrissat B."/>
            <person name="Kuo A."/>
            <person name="Liang C."/>
            <person name="Lipzen A."/>
            <person name="Lutzoni F."/>
            <person name="Magnuson J."/>
            <person name="Mondo S."/>
            <person name="Nolan M."/>
            <person name="Ohm R."/>
            <person name="Pangilinan J."/>
            <person name="Park H.-J."/>
            <person name="Ramirez L."/>
            <person name="Alfaro M."/>
            <person name="Sun H."/>
            <person name="Tritt A."/>
            <person name="Yoshinaga Y."/>
            <person name="Zwiers L.-H."/>
            <person name="Turgeon B."/>
            <person name="Goodwin S."/>
            <person name="Spatafora J."/>
            <person name="Crous P."/>
            <person name="Grigoriev I."/>
        </authorList>
    </citation>
    <scope>NUCLEOTIDE SEQUENCE</scope>
    <source>
        <strain evidence="8">CBS 133067</strain>
    </source>
</reference>
<organism evidence="8 9">
    <name type="scientific">Rhizodiscina lignyota</name>
    <dbReference type="NCBI Taxonomy" id="1504668"/>
    <lineage>
        <taxon>Eukaryota</taxon>
        <taxon>Fungi</taxon>
        <taxon>Dikarya</taxon>
        <taxon>Ascomycota</taxon>
        <taxon>Pezizomycotina</taxon>
        <taxon>Dothideomycetes</taxon>
        <taxon>Pleosporomycetidae</taxon>
        <taxon>Aulographales</taxon>
        <taxon>Rhizodiscinaceae</taxon>
        <taxon>Rhizodiscina</taxon>
    </lineage>
</organism>
<evidence type="ECO:0000256" key="4">
    <source>
        <dbReference type="ARBA" id="ARBA00022989"/>
    </source>
</evidence>
<keyword evidence="5 6" id="KW-0472">Membrane</keyword>
<dbReference type="FunFam" id="1.20.1250.20:FF:000034">
    <property type="entry name" value="MFS general substrate transporter"/>
    <property type="match status" value="1"/>
</dbReference>
<evidence type="ECO:0000313" key="9">
    <source>
        <dbReference type="Proteomes" id="UP000799772"/>
    </source>
</evidence>